<dbReference type="Proteomes" id="UP000076552">
    <property type="component" value="Unassembled WGS sequence"/>
</dbReference>
<reference evidence="1 2" key="1">
    <citation type="submission" date="2015-06" db="EMBL/GenBank/DDBJ databases">
        <title>Survival trade-offs in plant roots during colonization by closely related pathogenic and mutualistic fungi.</title>
        <authorList>
            <person name="Hacquard S."/>
            <person name="Kracher B."/>
            <person name="Hiruma K."/>
            <person name="Weinman A."/>
            <person name="Muench P."/>
            <person name="Garrido Oter R."/>
            <person name="Ver Loren van Themaat E."/>
            <person name="Dallerey J.-F."/>
            <person name="Damm U."/>
            <person name="Henrissat B."/>
            <person name="Lespinet O."/>
            <person name="Thon M."/>
            <person name="Kemen E."/>
            <person name="McHardy A.C."/>
            <person name="Schulze-Lefert P."/>
            <person name="O'Connell R.J."/>
        </authorList>
    </citation>
    <scope>NUCLEOTIDE SEQUENCE [LARGE SCALE GENOMIC DNA]</scope>
    <source>
        <strain evidence="1 2">0861</strain>
    </source>
</reference>
<dbReference type="Gene3D" id="3.30.70.1990">
    <property type="match status" value="1"/>
</dbReference>
<dbReference type="Gene3D" id="3.50.50.60">
    <property type="entry name" value="FAD/NAD(P)-binding domain"/>
    <property type="match status" value="1"/>
</dbReference>
<protein>
    <submittedName>
        <fullName evidence="1">Amine oxidase (FAD dependent oxidoreductase)</fullName>
    </submittedName>
</protein>
<dbReference type="PANTHER" id="PTHR42923">
    <property type="entry name" value="PROTOPORPHYRINOGEN OXIDASE"/>
    <property type="match status" value="1"/>
</dbReference>
<feature type="non-terminal residue" evidence="1">
    <location>
        <position position="1"/>
    </location>
</feature>
<comment type="caution">
    <text evidence="1">The sequence shown here is derived from an EMBL/GenBank/DDBJ whole genome shotgun (WGS) entry which is preliminary data.</text>
</comment>
<name>A0A166MKP7_9PEZI</name>
<dbReference type="EMBL" id="LFIV01000257">
    <property type="protein sequence ID" value="KZL64751.1"/>
    <property type="molecule type" value="Genomic_DNA"/>
</dbReference>
<keyword evidence="2" id="KW-1185">Reference proteome</keyword>
<dbReference type="InterPro" id="IPR050464">
    <property type="entry name" value="Zeta_carotene_desat/Oxidored"/>
</dbReference>
<dbReference type="GO" id="GO:0016491">
    <property type="term" value="F:oxidoreductase activity"/>
    <property type="evidence" value="ECO:0007669"/>
    <property type="project" value="TreeGrafter"/>
</dbReference>
<accession>A0A166MKP7</accession>
<dbReference type="Gene3D" id="1.10.405.20">
    <property type="match status" value="1"/>
</dbReference>
<sequence>LSLSNTAATTSATCFSTVHHQVCRFLADMRSNGMRAGLGFAAMLLSREVVAGVSCCNQTISRDVVVVGGGAAGAHAAVWLRDHGHSVVVVEKASQLGGHTAFYYDSVSNKSINVGVQAWMEYKGTFDFPKRMNVSTSGSMQFATLNYNYVDFKTGQPVKDWVAPAPDAMYPALQRYLDVLEKYEDITLPGFENFPEPGSVPEDLIMPFSDFVEKYDIAAAVPQIWDSTAMGLGDTMDVPTFFVMQASGVPMVRVLLGTAAAATPSSGRLYDLYESVANFLGNDVLYSSTVVSTIQRDDDGVSLKVNGTDSKLTCIDARRLLVAFEPTTESLAPFKTDETEEEVFNKFGFATVYAGILRHPSLQISAAYSNRSPAPGSSNYTIFPLASQVGSIAYIGGTKDLFQFTAVGTEEDTEDTMRALIAQSIDTMIAAGTVPESNGTVTFPIFANHGKMHPRVTSDELRAGFVSKQRALQGRRSTWYTGAAFSAGFSTVLWEYNSMLLPRLVDGI</sequence>
<proteinExistence type="predicted"/>
<dbReference type="AlphaFoldDB" id="A0A166MKP7"/>
<dbReference type="SUPFAM" id="SSF51905">
    <property type="entry name" value="FAD/NAD(P)-binding domain"/>
    <property type="match status" value="1"/>
</dbReference>
<evidence type="ECO:0000313" key="1">
    <source>
        <dbReference type="EMBL" id="KZL64751.1"/>
    </source>
</evidence>
<dbReference type="InterPro" id="IPR036188">
    <property type="entry name" value="FAD/NAD-bd_sf"/>
</dbReference>
<gene>
    <name evidence="1" type="ORF">CT0861_06252</name>
</gene>
<dbReference type="Pfam" id="PF13450">
    <property type="entry name" value="NAD_binding_8"/>
    <property type="match status" value="1"/>
</dbReference>
<evidence type="ECO:0000313" key="2">
    <source>
        <dbReference type="Proteomes" id="UP000076552"/>
    </source>
</evidence>
<dbReference type="PANTHER" id="PTHR42923:SF26">
    <property type="entry name" value="FMN REDUCTASE LOT6, PUTATIVE (AFU_ORTHOLOGUE AFUA_7G06600)-RELATED"/>
    <property type="match status" value="1"/>
</dbReference>
<organism evidence="1 2">
    <name type="scientific">Colletotrichum tofieldiae</name>
    <dbReference type="NCBI Taxonomy" id="708197"/>
    <lineage>
        <taxon>Eukaryota</taxon>
        <taxon>Fungi</taxon>
        <taxon>Dikarya</taxon>
        <taxon>Ascomycota</taxon>
        <taxon>Pezizomycotina</taxon>
        <taxon>Sordariomycetes</taxon>
        <taxon>Hypocreomycetidae</taxon>
        <taxon>Glomerellales</taxon>
        <taxon>Glomerellaceae</taxon>
        <taxon>Colletotrichum</taxon>
        <taxon>Colletotrichum spaethianum species complex</taxon>
    </lineage>
</organism>